<accession>X1JDB2</accession>
<dbReference type="AlphaFoldDB" id="X1JDB2"/>
<evidence type="ECO:0000313" key="1">
    <source>
        <dbReference type="EMBL" id="GAH76349.1"/>
    </source>
</evidence>
<dbReference type="EMBL" id="BARU01044066">
    <property type="protein sequence ID" value="GAH76349.1"/>
    <property type="molecule type" value="Genomic_DNA"/>
</dbReference>
<comment type="caution">
    <text evidence="1">The sequence shown here is derived from an EMBL/GenBank/DDBJ whole genome shotgun (WGS) entry which is preliminary data.</text>
</comment>
<reference evidence="1" key="1">
    <citation type="journal article" date="2014" name="Front. Microbiol.">
        <title>High frequency of phylogenetically diverse reductive dehalogenase-homologous genes in deep subseafloor sedimentary metagenomes.</title>
        <authorList>
            <person name="Kawai M."/>
            <person name="Futagami T."/>
            <person name="Toyoda A."/>
            <person name="Takaki Y."/>
            <person name="Nishi S."/>
            <person name="Hori S."/>
            <person name="Arai W."/>
            <person name="Tsubouchi T."/>
            <person name="Morono Y."/>
            <person name="Uchiyama I."/>
            <person name="Ito T."/>
            <person name="Fujiyama A."/>
            <person name="Inagaki F."/>
            <person name="Takami H."/>
        </authorList>
    </citation>
    <scope>NUCLEOTIDE SEQUENCE</scope>
    <source>
        <strain evidence="1">Expedition CK06-06</strain>
    </source>
</reference>
<gene>
    <name evidence="1" type="ORF">S03H2_67339</name>
</gene>
<feature type="non-terminal residue" evidence="1">
    <location>
        <position position="1"/>
    </location>
</feature>
<name>X1JDB2_9ZZZZ</name>
<proteinExistence type="predicted"/>
<organism evidence="1">
    <name type="scientific">marine sediment metagenome</name>
    <dbReference type="NCBI Taxonomy" id="412755"/>
    <lineage>
        <taxon>unclassified sequences</taxon>
        <taxon>metagenomes</taxon>
        <taxon>ecological metagenomes</taxon>
    </lineage>
</organism>
<protein>
    <submittedName>
        <fullName evidence="1">Uncharacterized protein</fullName>
    </submittedName>
</protein>
<sequence>DLIDEKNEDLVLEAINLLILRRIITSTYSLHLHQNKGKFKNLNLEKK</sequence>